<feature type="compositionally biased region" description="Gly residues" evidence="7">
    <location>
        <begin position="635"/>
        <end position="645"/>
    </location>
</feature>
<keyword evidence="4" id="KW-0221">Differentiation</keyword>
<protein>
    <submittedName>
        <fullName evidence="11">Caprin-1-like isoform X1</fullName>
    </submittedName>
</protein>
<dbReference type="PANTHER" id="PTHR22922:SF19">
    <property type="entry name" value="CAPRIN HOMOLOG"/>
    <property type="match status" value="1"/>
</dbReference>
<feature type="domain" description="Caprin-1 dimerization" evidence="9">
    <location>
        <begin position="123"/>
        <end position="239"/>
    </location>
</feature>
<dbReference type="Pfam" id="PF18293">
    <property type="entry name" value="Caprin-1_dimer"/>
    <property type="match status" value="1"/>
</dbReference>
<feature type="compositionally biased region" description="Low complexity" evidence="7">
    <location>
        <begin position="281"/>
        <end position="290"/>
    </location>
</feature>
<dbReference type="InterPro" id="IPR041637">
    <property type="entry name" value="Caprin-1_dimer"/>
</dbReference>
<keyword evidence="6" id="KW-0652">Protein synthesis inhibitor</keyword>
<dbReference type="GO" id="GO:0003723">
    <property type="term" value="F:RNA binding"/>
    <property type="evidence" value="ECO:0007669"/>
    <property type="project" value="UniProtKB-KW"/>
</dbReference>
<accession>A0AAJ7WZW2</accession>
<keyword evidence="10" id="KW-1185">Reference proteome</keyword>
<dbReference type="AlphaFoldDB" id="A0AAJ7WZW2"/>
<feature type="region of interest" description="Disordered" evidence="7">
    <location>
        <begin position="16"/>
        <end position="36"/>
    </location>
</feature>
<feature type="compositionally biased region" description="Polar residues" evidence="7">
    <location>
        <begin position="667"/>
        <end position="678"/>
    </location>
</feature>
<evidence type="ECO:0000256" key="5">
    <source>
        <dbReference type="ARBA" id="ARBA00022884"/>
    </source>
</evidence>
<reference evidence="11" key="1">
    <citation type="submission" date="2025-08" db="UniProtKB">
        <authorList>
            <consortium name="RefSeq"/>
        </authorList>
    </citation>
    <scope>IDENTIFICATION</scope>
    <source>
        <tissue evidence="11">Sperm</tissue>
    </source>
</reference>
<feature type="compositionally biased region" description="Gly residues" evidence="7">
    <location>
        <begin position="732"/>
        <end position="751"/>
    </location>
</feature>
<keyword evidence="5" id="KW-0694">RNA-binding</keyword>
<dbReference type="GeneID" id="116945580"/>
<dbReference type="KEGG" id="pmrn:116945580"/>
<gene>
    <name evidence="11" type="primary">LOC116945580</name>
</gene>
<evidence type="ECO:0000256" key="2">
    <source>
        <dbReference type="ARBA" id="ARBA00007950"/>
    </source>
</evidence>
<dbReference type="GO" id="GO:0005737">
    <property type="term" value="C:cytoplasm"/>
    <property type="evidence" value="ECO:0007669"/>
    <property type="project" value="UniProtKB-SubCell"/>
</dbReference>
<sequence>MEARRAVRMRGAMRRSTVAEAVAAPRGASQLPRQPPEDPALRAMWEQSVTIVQHKIRNLEKKKSKLDDYKAKLNDGHALNQDQQEAVAKYMEVVSSLEFARDLLKTFASLNQDVQKVQKKAARREHLLREEAEQKRLRLVLEVQYILDSLGDGEAARLDFLAGQNGAALLLTQEMAYLDDLYKLVNPERVETTSFETQMEQASQHLWDLVEGKDKPVAGTTYKIIKEVIDRVRECSYFDNIHTPQNGLQEAPSEEQDLASSPESEKEEKEIPLPPEPQPQPQLQQLQQQVPEIEPEPIEEFENVCEVQPREFVNTHFLAAATKTDFIPKQTEEIPSWNSEPVEQRPMPVTEPSPVVEAQVVPPAPAPAPQDPVLRQQHVQDLMARIQGTFDFMQDSLLDYEPPVDPAIVAAQPMAPVELLEGSTMASAVDNRVNQSDIPQQSSNQMPLLSAAQLLPAPSSLLQSNPVPSLAVLATDAGATEQLGQIPMVCTAVSDAYVPAQPLYQSAPHIPDALPQQPTIDPTQCLPLASEQIPVAGKPLSSGGINVNAAPFQSMQTVFNVNAPLPPETEVIKQQLPPSQPPYSTASYSTQPQTHQLSQPGALAQLTLETDAFQTVVSSSYQAPQETLSTSAGQPQGGVGGGGGFSRQAQTFYNSRGMPRGTARGMRSSTNGYRASNNYRGARGGPFNGANYEGFHVGYPGSANNYGQNSFAPRNYSMGFHQQEGGYQTGYKRGGTGPAGPRGAPRGGGRGTSPLMKSRFKSPMTGSMTAQSVE</sequence>
<name>A0AAJ7WZW2_PETMA</name>
<dbReference type="GO" id="GO:0017148">
    <property type="term" value="P:negative regulation of translation"/>
    <property type="evidence" value="ECO:0007669"/>
    <property type="project" value="UniProtKB-KW"/>
</dbReference>
<dbReference type="Proteomes" id="UP001318040">
    <property type="component" value="Chromosome 24"/>
</dbReference>
<feature type="region of interest" description="Disordered" evidence="7">
    <location>
        <begin position="625"/>
        <end position="678"/>
    </location>
</feature>
<evidence type="ECO:0000313" key="11">
    <source>
        <dbReference type="RefSeq" id="XP_032815917.1"/>
    </source>
</evidence>
<dbReference type="PANTHER" id="PTHR22922">
    <property type="entry name" value="GPI-ANCHORED PROTEIN P137"/>
    <property type="match status" value="1"/>
</dbReference>
<feature type="compositionally biased region" description="Polar residues" evidence="7">
    <location>
        <begin position="764"/>
        <end position="774"/>
    </location>
</feature>
<feature type="compositionally biased region" description="Polar residues" evidence="7">
    <location>
        <begin position="582"/>
        <end position="599"/>
    </location>
</feature>
<evidence type="ECO:0000259" key="8">
    <source>
        <dbReference type="Pfam" id="PF12287"/>
    </source>
</evidence>
<evidence type="ECO:0000256" key="4">
    <source>
        <dbReference type="ARBA" id="ARBA00022782"/>
    </source>
</evidence>
<evidence type="ECO:0000256" key="1">
    <source>
        <dbReference type="ARBA" id="ARBA00004496"/>
    </source>
</evidence>
<evidence type="ECO:0000256" key="7">
    <source>
        <dbReference type="SAM" id="MobiDB-lite"/>
    </source>
</evidence>
<dbReference type="GO" id="GO:0030154">
    <property type="term" value="P:cell differentiation"/>
    <property type="evidence" value="ECO:0007669"/>
    <property type="project" value="UniProtKB-KW"/>
</dbReference>
<comment type="subcellular location">
    <subcellularLocation>
        <location evidence="1">Cytoplasm</location>
    </subcellularLocation>
</comment>
<feature type="domain" description="Cytoplasmic activation/proliferation-associated protein-1 C term" evidence="8">
    <location>
        <begin position="379"/>
        <end position="743"/>
    </location>
</feature>
<evidence type="ECO:0000313" key="10">
    <source>
        <dbReference type="Proteomes" id="UP001318040"/>
    </source>
</evidence>
<evidence type="ECO:0000256" key="6">
    <source>
        <dbReference type="ARBA" id="ARBA00023193"/>
    </source>
</evidence>
<organism evidence="10 11">
    <name type="scientific">Petromyzon marinus</name>
    <name type="common">Sea lamprey</name>
    <dbReference type="NCBI Taxonomy" id="7757"/>
    <lineage>
        <taxon>Eukaryota</taxon>
        <taxon>Metazoa</taxon>
        <taxon>Chordata</taxon>
        <taxon>Craniata</taxon>
        <taxon>Vertebrata</taxon>
        <taxon>Cyclostomata</taxon>
        <taxon>Hyperoartia</taxon>
        <taxon>Petromyzontiformes</taxon>
        <taxon>Petromyzontidae</taxon>
        <taxon>Petromyzon</taxon>
    </lineage>
</organism>
<proteinExistence type="inferred from homology"/>
<dbReference type="InterPro" id="IPR022070">
    <property type="entry name" value="Caprin-1_C"/>
</dbReference>
<comment type="similarity">
    <text evidence="2">Belongs to the caprin family.</text>
</comment>
<dbReference type="Pfam" id="PF12287">
    <property type="entry name" value="Caprin-1_C"/>
    <property type="match status" value="1"/>
</dbReference>
<feature type="region of interest" description="Disordered" evidence="7">
    <location>
        <begin position="724"/>
        <end position="774"/>
    </location>
</feature>
<feature type="region of interest" description="Disordered" evidence="7">
    <location>
        <begin position="573"/>
        <end position="599"/>
    </location>
</feature>
<dbReference type="InterPro" id="IPR028816">
    <property type="entry name" value="Caprin"/>
</dbReference>
<evidence type="ECO:0000259" key="9">
    <source>
        <dbReference type="Pfam" id="PF18293"/>
    </source>
</evidence>
<evidence type="ECO:0000256" key="3">
    <source>
        <dbReference type="ARBA" id="ARBA00022490"/>
    </source>
</evidence>
<keyword evidence="3" id="KW-0963">Cytoplasm</keyword>
<dbReference type="CTD" id="4076"/>
<feature type="region of interest" description="Disordered" evidence="7">
    <location>
        <begin position="243"/>
        <end position="290"/>
    </location>
</feature>
<dbReference type="RefSeq" id="XP_032815917.1">
    <property type="nucleotide sequence ID" value="XM_032960026.1"/>
</dbReference>